<dbReference type="PRINTS" id="PR00111">
    <property type="entry name" value="ABHYDROLASE"/>
</dbReference>
<dbReference type="EMBL" id="VNIM01000031">
    <property type="protein sequence ID" value="TVV74570.1"/>
    <property type="molecule type" value="Genomic_DNA"/>
</dbReference>
<keyword evidence="3" id="KW-1185">Reference proteome</keyword>
<evidence type="ECO:0000259" key="1">
    <source>
        <dbReference type="Pfam" id="PF00561"/>
    </source>
</evidence>
<dbReference type="Proteomes" id="UP000318681">
    <property type="component" value="Unassembled WGS sequence"/>
</dbReference>
<dbReference type="RefSeq" id="WP_145150480.1">
    <property type="nucleotide sequence ID" value="NZ_VNIM01000031.1"/>
</dbReference>
<evidence type="ECO:0000313" key="2">
    <source>
        <dbReference type="EMBL" id="TVV74570.1"/>
    </source>
</evidence>
<gene>
    <name evidence="2" type="ORF">FOY91_09335</name>
</gene>
<name>A0A558R599_9SPHN</name>
<sequence length="349" mass="37346">MNKSAFGRIPAGKIPSSGSKLSRIGAGITPKGALIASGVVAALAAAALYNRRETTVAERNTPPTGSFVEVDGVDLHYIARGTGRPLVLLHGNGVPLQDMIVSGLFDRSVEAGYRVIAFDRPGYGYSSRPSDRMWTPREQGDLFAHALATLKIEQPVVLGHSWGTMVALAMALDHPESVAALVLLSGYYYPTVRPDALPQLPTAAPWLGTLFAHTLTPLIARLFGPLQVKASFSPAPVSPWFADFPARMSLRPSQIRAASIEGAIMVPGAATISKRYGELDLPVVIMAGDGDKIAWPERHAVLMHHEIARSVLRVVPGVGHMIHYDATDEVVDGIRDADQRSRQATPMAA</sequence>
<dbReference type="PANTHER" id="PTHR43689:SF8">
    <property type="entry name" value="ALPHA_BETA-HYDROLASES SUPERFAMILY PROTEIN"/>
    <property type="match status" value="1"/>
</dbReference>
<accession>A0A558R599</accession>
<protein>
    <submittedName>
        <fullName evidence="2">Alpha/beta hydrolase</fullName>
    </submittedName>
</protein>
<dbReference type="GO" id="GO:0016787">
    <property type="term" value="F:hydrolase activity"/>
    <property type="evidence" value="ECO:0007669"/>
    <property type="project" value="UniProtKB-KW"/>
</dbReference>
<comment type="caution">
    <text evidence="2">The sequence shown here is derived from an EMBL/GenBank/DDBJ whole genome shotgun (WGS) entry which is preliminary data.</text>
</comment>
<dbReference type="AlphaFoldDB" id="A0A558R599"/>
<evidence type="ECO:0000313" key="3">
    <source>
        <dbReference type="Proteomes" id="UP000318681"/>
    </source>
</evidence>
<keyword evidence="2" id="KW-0378">Hydrolase</keyword>
<dbReference type="PRINTS" id="PR00412">
    <property type="entry name" value="EPOXHYDRLASE"/>
</dbReference>
<dbReference type="PANTHER" id="PTHR43689">
    <property type="entry name" value="HYDROLASE"/>
    <property type="match status" value="1"/>
</dbReference>
<dbReference type="SUPFAM" id="SSF53474">
    <property type="entry name" value="alpha/beta-Hydrolases"/>
    <property type="match status" value="1"/>
</dbReference>
<dbReference type="OrthoDB" id="9815441at2"/>
<dbReference type="Pfam" id="PF00561">
    <property type="entry name" value="Abhydrolase_1"/>
    <property type="match status" value="1"/>
</dbReference>
<organism evidence="2 3">
    <name type="scientific">Alterirhizorhabdus solaris</name>
    <dbReference type="NCBI Taxonomy" id="2529389"/>
    <lineage>
        <taxon>Bacteria</taxon>
        <taxon>Pseudomonadati</taxon>
        <taxon>Pseudomonadota</taxon>
        <taxon>Alphaproteobacteria</taxon>
        <taxon>Sphingomonadales</taxon>
        <taxon>Rhizorhabdaceae</taxon>
        <taxon>Alterirhizorhabdus</taxon>
    </lineage>
</organism>
<proteinExistence type="predicted"/>
<dbReference type="Gene3D" id="3.40.50.1820">
    <property type="entry name" value="alpha/beta hydrolase"/>
    <property type="match status" value="1"/>
</dbReference>
<reference evidence="2 3" key="1">
    <citation type="submission" date="2019-07" db="EMBL/GenBank/DDBJ databases">
        <title>Sphingomonas solaris sp. nov., isolated from a solar panel from Boston, Massachusetts.</title>
        <authorList>
            <person name="Tanner K."/>
            <person name="Pascual J."/>
            <person name="Mancuso C."/>
            <person name="Pereto J."/>
            <person name="Khalil A."/>
            <person name="Vilanova C."/>
        </authorList>
    </citation>
    <scope>NUCLEOTIDE SEQUENCE [LARGE SCALE GENOMIC DNA]</scope>
    <source>
        <strain evidence="2 3">R4DWN</strain>
    </source>
</reference>
<dbReference type="InterPro" id="IPR000073">
    <property type="entry name" value="AB_hydrolase_1"/>
</dbReference>
<dbReference type="InterPro" id="IPR000639">
    <property type="entry name" value="Epox_hydrolase-like"/>
</dbReference>
<dbReference type="InterPro" id="IPR029058">
    <property type="entry name" value="AB_hydrolase_fold"/>
</dbReference>
<feature type="domain" description="AB hydrolase-1" evidence="1">
    <location>
        <begin position="85"/>
        <end position="326"/>
    </location>
</feature>